<dbReference type="AlphaFoldDB" id="A0A1D7UZE3"/>
<name>A0A1D7UZE3_9LEPT</name>
<sequence length="300" mass="34478">MSFATNAETSSISDSPKDLSPFFFLTKSDSSLVLGIFTEAKKERLPSYGAKLALPIFQKNPRHLWKGSFLYENQRFPENENRAFHRFFSGLEYSYLSPGNQIRLSWLAGWERGEIDLFVFGMRLEISEKQGIQVLGKSGGDFRNVSILLHSPLEKELKLFLGASRAWNETITEDRFFLGIGFSWENIQTSSFGNENQEHSISSIFEFQNVLNPEEFPKKELVPKKLPPKKRIPSFSKFSLGVQELLSAGFSLNSSLRISGESSRSREEFFEFLDSLSEKEKNRIFVLLKKKNSNQKKEKR</sequence>
<dbReference type="EMBL" id="CP015217">
    <property type="protein sequence ID" value="AOP34949.1"/>
    <property type="molecule type" value="Genomic_DNA"/>
</dbReference>
<protein>
    <submittedName>
        <fullName evidence="1">Uncharacterized protein</fullName>
    </submittedName>
</protein>
<organism evidence="1 2">
    <name type="scientific">Leptospira tipperaryensis</name>
    <dbReference type="NCBI Taxonomy" id="2564040"/>
    <lineage>
        <taxon>Bacteria</taxon>
        <taxon>Pseudomonadati</taxon>
        <taxon>Spirochaetota</taxon>
        <taxon>Spirochaetia</taxon>
        <taxon>Leptospirales</taxon>
        <taxon>Leptospiraceae</taxon>
        <taxon>Leptospira</taxon>
    </lineage>
</organism>
<proteinExistence type="predicted"/>
<accession>A0A1D7UZE3</accession>
<keyword evidence="2" id="KW-1185">Reference proteome</keyword>
<evidence type="ECO:0000313" key="2">
    <source>
        <dbReference type="Proteomes" id="UP000094197"/>
    </source>
</evidence>
<gene>
    <name evidence="1" type="ORF">A0128_14500</name>
</gene>
<evidence type="ECO:0000313" key="1">
    <source>
        <dbReference type="EMBL" id="AOP34949.1"/>
    </source>
</evidence>
<dbReference type="Proteomes" id="UP000094197">
    <property type="component" value="Chromosome 1"/>
</dbReference>
<reference evidence="1 2" key="1">
    <citation type="submission" date="2016-04" db="EMBL/GenBank/DDBJ databases">
        <title>Complete genome seqeunce of Leptospira alstonii serovar Room22.</title>
        <authorList>
            <person name="Nally J.E."/>
            <person name="Bayles D.O."/>
            <person name="Hurley D."/>
            <person name="Fanning S."/>
            <person name="McMahon B.J."/>
            <person name="Arent Z."/>
        </authorList>
    </citation>
    <scope>NUCLEOTIDE SEQUENCE [LARGE SCALE GENOMIC DNA]</scope>
    <source>
        <strain evidence="1 2">GWTS #1</strain>
    </source>
</reference>
<dbReference type="KEGG" id="laj:A0128_14500"/>